<feature type="signal peptide" evidence="4">
    <location>
        <begin position="1"/>
        <end position="28"/>
    </location>
</feature>
<protein>
    <submittedName>
        <fullName evidence="6">Substrate-binding domain-containing protein</fullName>
    </submittedName>
</protein>
<evidence type="ECO:0000256" key="1">
    <source>
        <dbReference type="ARBA" id="ARBA00008725"/>
    </source>
</evidence>
<keyword evidence="3" id="KW-0812">Transmembrane</keyword>
<dbReference type="Pfam" id="PF12849">
    <property type="entry name" value="PBP_like_2"/>
    <property type="match status" value="1"/>
</dbReference>
<evidence type="ECO:0000256" key="4">
    <source>
        <dbReference type="SAM" id="SignalP"/>
    </source>
</evidence>
<dbReference type="PANTHER" id="PTHR42996:SF1">
    <property type="entry name" value="PHOSPHATE-BINDING PROTEIN PSTS"/>
    <property type="match status" value="1"/>
</dbReference>
<sequence length="519" mass="53505">MHRTRRLGLGGAAALLACQVLLAPAAEAFSQVNGSGSTYVGLAMSDWQNGANSRGIPVNYSALGSPAGVNQYGDHTVDFAGTEAEVSSLEAAGGGGATAKQRGYQYVPDVAGAVAVMYNVTDAGGRRVDTLHLTRDVVARIFARQITRWSDPAISATNGGFALPDQPITLVGRSGQSGTTALFYDFVAHVAPGPYGAFIARNVDKGIGPLPSGVRPIQLPTRGPDADFYRLFADSDQIAQTLANGSVPFSIGYDEFGYAKKYNAPTAWVENQAGKYTLPYAANIAAALTKANLRPDLSQELSGVYANPDPSAYPISAYSYLMTPCGAGRDTCKGGYPDGAKADTMTAFIEHVACDGQINMARIGYSPLPPNLSQEMMNANARLTGRPAKQLNAGNCANPTFRGSLGAGATAPQDPFAAMGGVDALTHPGNGGGPKAGAKEGPKSSAGAQASNGPGASSSNGPDASEANGGSRDWRNAEPAAYQGSGLGGFGAWAALVLFAAICVPLVVRGIVRRFRRTE</sequence>
<evidence type="ECO:0000313" key="6">
    <source>
        <dbReference type="EMBL" id="MBB1156327.1"/>
    </source>
</evidence>
<dbReference type="AlphaFoldDB" id="A0A7W3ZCU5"/>
<feature type="transmembrane region" description="Helical" evidence="3">
    <location>
        <begin position="490"/>
        <end position="512"/>
    </location>
</feature>
<comment type="similarity">
    <text evidence="1">Belongs to the PstS family.</text>
</comment>
<evidence type="ECO:0000313" key="7">
    <source>
        <dbReference type="Proteomes" id="UP000526734"/>
    </source>
</evidence>
<organism evidence="6 7">
    <name type="scientific">Amycolatopsis dendrobii</name>
    <dbReference type="NCBI Taxonomy" id="2760662"/>
    <lineage>
        <taxon>Bacteria</taxon>
        <taxon>Bacillati</taxon>
        <taxon>Actinomycetota</taxon>
        <taxon>Actinomycetes</taxon>
        <taxon>Pseudonocardiales</taxon>
        <taxon>Pseudonocardiaceae</taxon>
        <taxon>Amycolatopsis</taxon>
    </lineage>
</organism>
<evidence type="ECO:0000256" key="2">
    <source>
        <dbReference type="SAM" id="MobiDB-lite"/>
    </source>
</evidence>
<feature type="chain" id="PRO_5038731588" evidence="4">
    <location>
        <begin position="29"/>
        <end position="519"/>
    </location>
</feature>
<dbReference type="Gene3D" id="3.40.190.10">
    <property type="entry name" value="Periplasmic binding protein-like II"/>
    <property type="match status" value="2"/>
</dbReference>
<evidence type="ECO:0000256" key="3">
    <source>
        <dbReference type="SAM" id="Phobius"/>
    </source>
</evidence>
<feature type="compositionally biased region" description="Low complexity" evidence="2">
    <location>
        <begin position="443"/>
        <end position="465"/>
    </location>
</feature>
<dbReference type="PANTHER" id="PTHR42996">
    <property type="entry name" value="PHOSPHATE-BINDING PROTEIN PSTS"/>
    <property type="match status" value="1"/>
</dbReference>
<evidence type="ECO:0000259" key="5">
    <source>
        <dbReference type="Pfam" id="PF12849"/>
    </source>
</evidence>
<proteinExistence type="inferred from homology"/>
<dbReference type="Proteomes" id="UP000526734">
    <property type="component" value="Unassembled WGS sequence"/>
</dbReference>
<dbReference type="InterPro" id="IPR050962">
    <property type="entry name" value="Phosphate-bind_PstS"/>
</dbReference>
<reference evidence="6 7" key="1">
    <citation type="submission" date="2020-08" db="EMBL/GenBank/DDBJ databases">
        <title>Amycolatopsis sp. nov. DR6-1 isolated from Dendrobium heterocarpum.</title>
        <authorList>
            <person name="Tedsree N."/>
            <person name="Kuncharoen N."/>
            <person name="Likhitwitayawuid K."/>
            <person name="Tanasupawat S."/>
        </authorList>
    </citation>
    <scope>NUCLEOTIDE SEQUENCE [LARGE SCALE GENOMIC DNA]</scope>
    <source>
        <strain evidence="6 7">DR6-1</strain>
    </source>
</reference>
<feature type="domain" description="PBP" evidence="5">
    <location>
        <begin position="24"/>
        <end position="355"/>
    </location>
</feature>
<dbReference type="RefSeq" id="WP_182893275.1">
    <property type="nucleotide sequence ID" value="NZ_JACGZW010000008.1"/>
</dbReference>
<dbReference type="InterPro" id="IPR024370">
    <property type="entry name" value="PBP_domain"/>
</dbReference>
<keyword evidence="3" id="KW-1133">Transmembrane helix</keyword>
<comment type="caution">
    <text evidence="6">The sequence shown here is derived from an EMBL/GenBank/DDBJ whole genome shotgun (WGS) entry which is preliminary data.</text>
</comment>
<dbReference type="PROSITE" id="PS51257">
    <property type="entry name" value="PROKAR_LIPOPROTEIN"/>
    <property type="match status" value="1"/>
</dbReference>
<dbReference type="EMBL" id="JACGZW010000008">
    <property type="protein sequence ID" value="MBB1156327.1"/>
    <property type="molecule type" value="Genomic_DNA"/>
</dbReference>
<name>A0A7W3ZCU5_9PSEU</name>
<keyword evidence="3" id="KW-0472">Membrane</keyword>
<keyword evidence="7" id="KW-1185">Reference proteome</keyword>
<keyword evidence="4" id="KW-0732">Signal</keyword>
<accession>A0A7W3ZCU5</accession>
<gene>
    <name evidence="6" type="ORF">H4281_24515</name>
</gene>
<feature type="region of interest" description="Disordered" evidence="2">
    <location>
        <begin position="418"/>
        <end position="477"/>
    </location>
</feature>
<dbReference type="SUPFAM" id="SSF53850">
    <property type="entry name" value="Periplasmic binding protein-like II"/>
    <property type="match status" value="1"/>
</dbReference>